<dbReference type="RefSeq" id="WP_285344649.1">
    <property type="nucleotide sequence ID" value="NZ_JASITI010000032.1"/>
</dbReference>
<feature type="transmembrane region" description="Helical" evidence="2">
    <location>
        <begin position="162"/>
        <end position="182"/>
    </location>
</feature>
<protein>
    <recommendedName>
        <fullName evidence="5">Band 7 domain-containing protein</fullName>
    </recommendedName>
</protein>
<feature type="transmembrane region" description="Helical" evidence="2">
    <location>
        <begin position="55"/>
        <end position="74"/>
    </location>
</feature>
<dbReference type="EMBL" id="JASITI010000032">
    <property type="protein sequence ID" value="MDK9498584.1"/>
    <property type="molecule type" value="Genomic_DNA"/>
</dbReference>
<keyword evidence="2" id="KW-0812">Transmembrane</keyword>
<evidence type="ECO:0000313" key="3">
    <source>
        <dbReference type="EMBL" id="MDK9498584.1"/>
    </source>
</evidence>
<dbReference type="Proteomes" id="UP001223390">
    <property type="component" value="Unassembled WGS sequence"/>
</dbReference>
<feature type="compositionally biased region" description="Basic and acidic residues" evidence="1">
    <location>
        <begin position="896"/>
        <end position="919"/>
    </location>
</feature>
<gene>
    <name evidence="3" type="ORF">QEZ40_003769</name>
</gene>
<keyword evidence="2" id="KW-0472">Membrane</keyword>
<organism evidence="3 4">
    <name type="scientific">Streptomyces katrae</name>
    <dbReference type="NCBI Taxonomy" id="68223"/>
    <lineage>
        <taxon>Bacteria</taxon>
        <taxon>Bacillati</taxon>
        <taxon>Actinomycetota</taxon>
        <taxon>Actinomycetes</taxon>
        <taxon>Kitasatosporales</taxon>
        <taxon>Streptomycetaceae</taxon>
        <taxon>Streptomyces</taxon>
    </lineage>
</organism>
<evidence type="ECO:0000313" key="4">
    <source>
        <dbReference type="Proteomes" id="UP001223390"/>
    </source>
</evidence>
<feature type="transmembrane region" description="Helical" evidence="2">
    <location>
        <begin position="231"/>
        <end position="252"/>
    </location>
</feature>
<evidence type="ECO:0008006" key="5">
    <source>
        <dbReference type="Google" id="ProtNLM"/>
    </source>
</evidence>
<feature type="transmembrane region" description="Helical" evidence="2">
    <location>
        <begin position="188"/>
        <end position="210"/>
    </location>
</feature>
<proteinExistence type="predicted"/>
<name>A0ABT7GZC2_9ACTN</name>
<sequence length="919" mass="99258">MGWGLGGAYAGLGAGGPLMPALLVLLGAAVGGVGSLACGVGGGAGLLLRGVPPAAVLWWFLPLVLVFGVVQWSLASAVSSRRTGEVVLLVTGYGLDEPGYRLPRLVRWLAHGALAVPVVLWLRAPELSSLVVLGPVGVMHQQFLKATRSLCRYRRMEVQVSALAWVSFASLLALSPVGAVVAERSRGGFSAVLGYLLAAGALSGALAVCARFCERAFVFVVGSPQVRHRSVFSAAYGFLLLPPWLGALALTARPGTGSAQTLGLAVALHLLFLPLFMKQPCVWLYRLDASLFVRYTNQGDEEWLHKTWRHDATQGRKGGLDLTLVKVLDESAARISQGTFIPPAPRHWENFRNGTVRHVELSVHWTDRAVRLLNLTAPAKDSAEEVRLEHRACRIGCLTTLGYTYLLHGYPEDGQRALLDAAELCRRAGLANIRVQIAKDAWLAGLDIGLSGLETLEDALTSPHVVPALRARITIEVGSLLHLWKDPRLDAFVDRMSRVPFHPRKDGAEKVRQVRHTVTITAAGIGGHFVAAPDDLDVFTRGVELISEQVPGNARIRAFVSGVLTGMLDVPGRRSIRAGVSQLGSRVPERGADLLYRTARKLVRRGLGAVAAELLELSGEVFARTDPRRALACLELALALRDDDRTNILDREARIAHARTTEALYEDVVGRLVDDAAAADEVKAFDLVERARSRDLVNLLGERVPQPELDGLPEVVAAMLRVERTAEEVERTRARIGEAYVDPRRSRVTSSRDEDGWPPGLRWVKAVDAATAAERHLVETMRGLEAAGLDEEVLDLVWLLGREAVAERSLRVEAGRMRVAVDRAGPLRARRLARDRQLAAWDTLAEHGGRAAEYVALRRGAPVTFAEVRTLLAGAGSAGQGVQRSAPGEEVGGAGPEDRDDHGVPPEVQDQHVGDGRAG</sequence>
<feature type="region of interest" description="Disordered" evidence="1">
    <location>
        <begin position="876"/>
        <end position="919"/>
    </location>
</feature>
<keyword evidence="4" id="KW-1185">Reference proteome</keyword>
<evidence type="ECO:0000256" key="1">
    <source>
        <dbReference type="SAM" id="MobiDB-lite"/>
    </source>
</evidence>
<comment type="caution">
    <text evidence="3">The sequence shown here is derived from an EMBL/GenBank/DDBJ whole genome shotgun (WGS) entry which is preliminary data.</text>
</comment>
<accession>A0ABT7GZC2</accession>
<keyword evidence="2" id="KW-1133">Transmembrane helix</keyword>
<reference evidence="3 4" key="1">
    <citation type="submission" date="2023-05" db="EMBL/GenBank/DDBJ databases">
        <title>Sequencing and Assembly of Streptomyces sp. NP73.</title>
        <authorList>
            <person name="Konwar A.N."/>
            <person name="Saikia K."/>
            <person name="Thakur D."/>
        </authorList>
    </citation>
    <scope>NUCLEOTIDE SEQUENCE [LARGE SCALE GENOMIC DNA]</scope>
    <source>
        <strain evidence="3 4">NP73</strain>
    </source>
</reference>
<evidence type="ECO:0000256" key="2">
    <source>
        <dbReference type="SAM" id="Phobius"/>
    </source>
</evidence>
<feature type="transmembrane region" description="Helical" evidence="2">
    <location>
        <begin position="20"/>
        <end position="48"/>
    </location>
</feature>